<dbReference type="InterPro" id="IPR059179">
    <property type="entry name" value="MLKL-like_MCAfunc"/>
</dbReference>
<dbReference type="Gene3D" id="3.40.50.300">
    <property type="entry name" value="P-loop containing nucleotide triphosphate hydrolases"/>
    <property type="match status" value="1"/>
</dbReference>
<dbReference type="Pfam" id="PF00400">
    <property type="entry name" value="WD40"/>
    <property type="match status" value="7"/>
</dbReference>
<dbReference type="Gene3D" id="2.130.10.10">
    <property type="entry name" value="YVTN repeat-like/Quinoprotein amine dehydrogenase"/>
    <property type="match status" value="2"/>
</dbReference>
<comment type="caution">
    <text evidence="5">The sequence shown here is derived from an EMBL/GenBank/DDBJ whole genome shotgun (WGS) entry which is preliminary data.</text>
</comment>
<sequence length="1279" mass="142354">MSQSPHPPVKTRRKWSRPMNKLKGLFGDRARSTPTRAFQMNMHQVEGAQIELPSGLEREHEGIGVNAERDVHSMSSFATDLITSTAHISQPGVIGENNKDAEGPTPLSLTGSTEWKDTVKQGLSVAGHFAQTLLKVLPDLSEPNPVKVAFSVAKVVIAMKDSMKDNINSATRGVLNASAKLTIVEAAIREGIPSSTEDAMSAFRLRLKNALQDLETIQKASRTRRMLDYEALSMDIKEIFMRMEDATDNFQVEMSIGIQKTASNILETTKREALYRLRPSETADYESVVLEQAIRREECTDGTRVGILKEIEDWANDITEDSPQVFWLTGQAGSGKTTISTTISAMFGGGVTNGKTILGANFFCSRQFPETRNPVRIIPTVAHQLARKCAPFANALVVGNKFNAVSYSVSKQLQSLLLIPWLQSEHERIEHNAPVYLIVIDALDELAENGSSDFLDSLLTTLNGIPSKGFKLFLTSRSDPTIVSLIGSLSMRVAERWLQRVPLEEVSSDISKYLKLNLPMLGDEDLQKLEILANGLFIYAATAVRYLKPQWNIPLDEQMELLDELMCYTRNISDNRSDFIIDILYRHILCDALLGYKGKQHQRRLNVIHMLLSTGERSSPLAVSALLWEEGVTADIVRNVVDSLHAVLYVQEGLVYWYHASFPDFIFDPTRSSFKLDGEVFAFSCDEHHVQKRLRDLCFTWLNKLKFNMCNIPSSFLLDNEHYDINPLLAYSAVNWSHHLPITGDPGVVSQEIKAFLELRGLFWIEVMNLVKQVDKCSSILYRAQRWVEQYDRTNLDLVNSLHEVIEFTTQLDQCDFRISTPHLYISHLAASSKGPKITQTWKSNFSKLPVLTHTKNKDTPVIFTPGQPNQILSPIPLEETPSSAYSVAFLSHDTQIVSGHRDGFVRIWNAFSGALVKELRGHRDSVASVATAPDAAWIVSGSDDKTVRVWDALRGNLLYTLEGHTQLVQSVAVSQNGTRIASVSFDETFIIWDLVSGQWHSRVLTGHTHRVASVAISLNGTCVVSGSWDKEVCIWDALSGKILHTMHGHTDKVNSVAISSDATRVVSGSSDKTTRLWSVSTGQQVLCIDGTSGVVQLVAISPDGRTIVSGGEDDTLRLSSSTTGQQLHVLCGHQNNINSVAFSNNGSHVVSSAYHDSIRVWDISGNQKLILLNASTIPYPERIHVAIDDACSSYMDGSIEGWISTVDPKCTKWRILEDGWVVSTESDNHRLMWVNRSHSNVQDPSCTLITLEQCYGSIDFSESMDMLGKNWESCYTPI</sequence>
<evidence type="ECO:0000256" key="2">
    <source>
        <dbReference type="ARBA" id="ARBA00022737"/>
    </source>
</evidence>
<evidence type="ECO:0000256" key="3">
    <source>
        <dbReference type="PROSITE-ProRule" id="PRU00221"/>
    </source>
</evidence>
<evidence type="ECO:0000256" key="1">
    <source>
        <dbReference type="ARBA" id="ARBA00022574"/>
    </source>
</evidence>
<dbReference type="InterPro" id="IPR020472">
    <property type="entry name" value="WD40_PAC1"/>
</dbReference>
<organism evidence="5 6">
    <name type="scientific">Psilocybe cf. subviscida</name>
    <dbReference type="NCBI Taxonomy" id="2480587"/>
    <lineage>
        <taxon>Eukaryota</taxon>
        <taxon>Fungi</taxon>
        <taxon>Dikarya</taxon>
        <taxon>Basidiomycota</taxon>
        <taxon>Agaricomycotina</taxon>
        <taxon>Agaricomycetes</taxon>
        <taxon>Agaricomycetidae</taxon>
        <taxon>Agaricales</taxon>
        <taxon>Agaricineae</taxon>
        <taxon>Strophariaceae</taxon>
        <taxon>Psilocybe</taxon>
    </lineage>
</organism>
<accession>A0A8H5BQU8</accession>
<dbReference type="PANTHER" id="PTHR22847:SF637">
    <property type="entry name" value="WD REPEAT DOMAIN 5B"/>
    <property type="match status" value="1"/>
</dbReference>
<dbReference type="GO" id="GO:0005634">
    <property type="term" value="C:nucleus"/>
    <property type="evidence" value="ECO:0007669"/>
    <property type="project" value="TreeGrafter"/>
</dbReference>
<dbReference type="AlphaFoldDB" id="A0A8H5BQU8"/>
<dbReference type="PROSITE" id="PS50837">
    <property type="entry name" value="NACHT"/>
    <property type="match status" value="1"/>
</dbReference>
<keyword evidence="1 3" id="KW-0853">WD repeat</keyword>
<feature type="repeat" description="WD" evidence="3">
    <location>
        <begin position="1047"/>
        <end position="1088"/>
    </location>
</feature>
<dbReference type="InterPro" id="IPR001680">
    <property type="entry name" value="WD40_rpt"/>
</dbReference>
<dbReference type="InterPro" id="IPR007111">
    <property type="entry name" value="NACHT_NTPase"/>
</dbReference>
<dbReference type="PROSITE" id="PS50294">
    <property type="entry name" value="WD_REPEATS_REGION"/>
    <property type="match status" value="5"/>
</dbReference>
<dbReference type="GO" id="GO:1990234">
    <property type="term" value="C:transferase complex"/>
    <property type="evidence" value="ECO:0007669"/>
    <property type="project" value="UniProtKB-ARBA"/>
</dbReference>
<dbReference type="PANTHER" id="PTHR22847">
    <property type="entry name" value="WD40 REPEAT PROTEIN"/>
    <property type="match status" value="1"/>
</dbReference>
<feature type="repeat" description="WD" evidence="3">
    <location>
        <begin position="962"/>
        <end position="999"/>
    </location>
</feature>
<name>A0A8H5BQU8_9AGAR</name>
<feature type="repeat" description="WD" evidence="3">
    <location>
        <begin position="1089"/>
        <end position="1130"/>
    </location>
</feature>
<dbReference type="Pfam" id="PF24883">
    <property type="entry name" value="NPHP3_N"/>
    <property type="match status" value="1"/>
</dbReference>
<reference evidence="5 6" key="1">
    <citation type="journal article" date="2020" name="ISME J.">
        <title>Uncovering the hidden diversity of litter-decomposition mechanisms in mushroom-forming fungi.</title>
        <authorList>
            <person name="Floudas D."/>
            <person name="Bentzer J."/>
            <person name="Ahren D."/>
            <person name="Johansson T."/>
            <person name="Persson P."/>
            <person name="Tunlid A."/>
        </authorList>
    </citation>
    <scope>NUCLEOTIDE SEQUENCE [LARGE SCALE GENOMIC DNA]</scope>
    <source>
        <strain evidence="5 6">CBS 101986</strain>
    </source>
</reference>
<dbReference type="SUPFAM" id="SSF52540">
    <property type="entry name" value="P-loop containing nucleoside triphosphate hydrolases"/>
    <property type="match status" value="1"/>
</dbReference>
<evidence type="ECO:0000259" key="4">
    <source>
        <dbReference type="PROSITE" id="PS50837"/>
    </source>
</evidence>
<dbReference type="SMART" id="SM00320">
    <property type="entry name" value="WD40"/>
    <property type="match status" value="7"/>
</dbReference>
<dbReference type="Proteomes" id="UP000567179">
    <property type="component" value="Unassembled WGS sequence"/>
</dbReference>
<feature type="repeat" description="WD" evidence="3">
    <location>
        <begin position="1131"/>
        <end position="1172"/>
    </location>
</feature>
<dbReference type="InterPro" id="IPR036322">
    <property type="entry name" value="WD40_repeat_dom_sf"/>
</dbReference>
<dbReference type="CDD" id="cd21037">
    <property type="entry name" value="MLKL_NTD"/>
    <property type="match status" value="1"/>
</dbReference>
<dbReference type="PRINTS" id="PR00320">
    <property type="entry name" value="GPROTEINBRPT"/>
</dbReference>
<dbReference type="CDD" id="cd00200">
    <property type="entry name" value="WD40"/>
    <property type="match status" value="1"/>
</dbReference>
<dbReference type="InterPro" id="IPR056884">
    <property type="entry name" value="NPHP3-like_N"/>
</dbReference>
<dbReference type="PROSITE" id="PS50082">
    <property type="entry name" value="WD_REPEATS_2"/>
    <property type="match status" value="7"/>
</dbReference>
<feature type="domain" description="NACHT" evidence="4">
    <location>
        <begin position="324"/>
        <end position="479"/>
    </location>
</feature>
<dbReference type="InterPro" id="IPR027417">
    <property type="entry name" value="P-loop_NTPase"/>
</dbReference>
<keyword evidence="2" id="KW-0677">Repeat</keyword>
<dbReference type="InterPro" id="IPR015943">
    <property type="entry name" value="WD40/YVTN_repeat-like_dom_sf"/>
</dbReference>
<feature type="repeat" description="WD" evidence="3">
    <location>
        <begin position="1005"/>
        <end position="1046"/>
    </location>
</feature>
<dbReference type="EMBL" id="JAACJJ010000014">
    <property type="protein sequence ID" value="KAF5327546.1"/>
    <property type="molecule type" value="Genomic_DNA"/>
</dbReference>
<dbReference type="OrthoDB" id="538223at2759"/>
<feature type="repeat" description="WD" evidence="3">
    <location>
        <begin position="878"/>
        <end position="919"/>
    </location>
</feature>
<evidence type="ECO:0000313" key="5">
    <source>
        <dbReference type="EMBL" id="KAF5327546.1"/>
    </source>
</evidence>
<gene>
    <name evidence="5" type="ORF">D9619_004177</name>
</gene>
<protein>
    <recommendedName>
        <fullName evidence="4">NACHT domain-containing protein</fullName>
    </recommendedName>
</protein>
<feature type="repeat" description="WD" evidence="3">
    <location>
        <begin position="920"/>
        <end position="961"/>
    </location>
</feature>
<dbReference type="SUPFAM" id="SSF50978">
    <property type="entry name" value="WD40 repeat-like"/>
    <property type="match status" value="1"/>
</dbReference>
<keyword evidence="6" id="KW-1185">Reference proteome</keyword>
<evidence type="ECO:0000313" key="6">
    <source>
        <dbReference type="Proteomes" id="UP000567179"/>
    </source>
</evidence>
<proteinExistence type="predicted"/>